<evidence type="ECO:0000259" key="1">
    <source>
        <dbReference type="Pfam" id="PF02538"/>
    </source>
</evidence>
<dbReference type="GO" id="GO:0005829">
    <property type="term" value="C:cytosol"/>
    <property type="evidence" value="ECO:0007669"/>
    <property type="project" value="TreeGrafter"/>
</dbReference>
<dbReference type="GO" id="GO:0006749">
    <property type="term" value="P:glutathione metabolic process"/>
    <property type="evidence" value="ECO:0007669"/>
    <property type="project" value="TreeGrafter"/>
</dbReference>
<dbReference type="Pfam" id="PF02538">
    <property type="entry name" value="Hydantoinase_B"/>
    <property type="match status" value="1"/>
</dbReference>
<dbReference type="RefSeq" id="WP_107920323.1">
    <property type="nucleotide sequence ID" value="NZ_CP066701.1"/>
</dbReference>
<protein>
    <submittedName>
        <fullName evidence="2">Hydantoinase B/oxoprolinase family protein</fullName>
    </submittedName>
</protein>
<gene>
    <name evidence="2" type="ORF">JGZ69_00870</name>
</gene>
<dbReference type="PANTHER" id="PTHR11365:SF23">
    <property type="entry name" value="HYPOTHETICAL 5-OXOPROLINASE (EUROFUNG)-RELATED"/>
    <property type="match status" value="1"/>
</dbReference>
<reference evidence="2 3" key="1">
    <citation type="submission" date="2020-12" db="EMBL/GenBank/DDBJ databases">
        <title>Taxonomic evaluation of the Bacillus sporothermodurans group of bacteria based on whole genome sequences.</title>
        <authorList>
            <person name="Fiedler G."/>
            <person name="Herbstmann A.-D."/>
            <person name="Doll E."/>
            <person name="Wenning M."/>
            <person name="Brinks E."/>
            <person name="Kabisch J."/>
            <person name="Breitenwieser F."/>
            <person name="Lappann M."/>
            <person name="Boehnlein C."/>
            <person name="Franz C."/>
        </authorList>
    </citation>
    <scope>NUCLEOTIDE SEQUENCE [LARGE SCALE GENOMIC DNA]</scope>
    <source>
        <strain evidence="2 3">DSM 10599</strain>
    </source>
</reference>
<sequence>MITANNVKVNPFTIEVIKDSLMSIGDEMFLALARTSMSPIIYEVLDYACGLTDSKGQLISQGNGVTSFIGMLSPMVQHVIEKFDNGKGLNDGDIIIINDPYVGGGSHLSDVGLVMPIFNNGELVAFSANKGHWTEVGGKDPGSFTSDSTEIYQEGLQLTGVKLFDGGKVNQAVVDIISANVRLPDLSLGDMWAQVAALKTGAKRIIELCNKHSKDLLMAAIDNLLKQGEQLAKKELELLPKGTFTAEDFIEGDPEKGGPYPIKVKITITEDKFICDFRGSHPQVTNPVNCSYFGLLASVRVMYLAIMNPDQNSINEGVFFPLKILADKGSIISAERPAPVSMNFEGRIGGAELIWKALAPLLPERLTAGHLLSVCSVVLSGQHQDTNAPFLIVEPSVGGWGAGEGMDGQRGQFCMGDGETYNIPIEVAETRYGVLVDEYNLRCDGAGAGEFNGGSGVIRSYQALSDNQKLSATFGRHQFSPWGMKGGENGSSSYIRILKKNGEIIGPIGVTARYPLNKGDIAQLVTATGGGYGNPLKRPIEKVVSDVKNGYISVAQAKEKYGVDIDPLTYTVLEIKR</sequence>
<name>A0AB37HDB8_9BACI</name>
<evidence type="ECO:0000313" key="2">
    <source>
        <dbReference type="EMBL" id="QQX25602.1"/>
    </source>
</evidence>
<dbReference type="EMBL" id="CP066701">
    <property type="protein sequence ID" value="QQX25602.1"/>
    <property type="molecule type" value="Genomic_DNA"/>
</dbReference>
<feature type="domain" description="Hydantoinase B/oxoprolinase" evidence="1">
    <location>
        <begin position="10"/>
        <end position="535"/>
    </location>
</feature>
<accession>A0AB37HDB8</accession>
<dbReference type="InterPro" id="IPR045079">
    <property type="entry name" value="Oxoprolinase-like"/>
</dbReference>
<dbReference type="PANTHER" id="PTHR11365">
    <property type="entry name" value="5-OXOPROLINASE RELATED"/>
    <property type="match status" value="1"/>
</dbReference>
<organism evidence="2 3">
    <name type="scientific">Heyndrickxia sporothermodurans</name>
    <dbReference type="NCBI Taxonomy" id="46224"/>
    <lineage>
        <taxon>Bacteria</taxon>
        <taxon>Bacillati</taxon>
        <taxon>Bacillota</taxon>
        <taxon>Bacilli</taxon>
        <taxon>Bacillales</taxon>
        <taxon>Bacillaceae</taxon>
        <taxon>Heyndrickxia</taxon>
    </lineage>
</organism>
<dbReference type="KEGG" id="hspo:JGZ69_00870"/>
<dbReference type="Proteomes" id="UP000595512">
    <property type="component" value="Chromosome"/>
</dbReference>
<dbReference type="AlphaFoldDB" id="A0AB37HDB8"/>
<dbReference type="GO" id="GO:0017168">
    <property type="term" value="F:5-oxoprolinase (ATP-hydrolyzing) activity"/>
    <property type="evidence" value="ECO:0007669"/>
    <property type="project" value="TreeGrafter"/>
</dbReference>
<dbReference type="GeneID" id="62498939"/>
<evidence type="ECO:0000313" key="3">
    <source>
        <dbReference type="Proteomes" id="UP000595512"/>
    </source>
</evidence>
<proteinExistence type="predicted"/>
<dbReference type="InterPro" id="IPR003692">
    <property type="entry name" value="Hydantoinase_B"/>
</dbReference>